<name>A0ABQ0S5K4_9PSEU</name>
<dbReference type="EMBL" id="BJNH01000072">
    <property type="protein sequence ID" value="GEC28184.1"/>
    <property type="molecule type" value="Genomic_DNA"/>
</dbReference>
<evidence type="ECO:0000313" key="2">
    <source>
        <dbReference type="EMBL" id="GEC28184.1"/>
    </source>
</evidence>
<evidence type="ECO:0000313" key="3">
    <source>
        <dbReference type="Proteomes" id="UP000320693"/>
    </source>
</evidence>
<feature type="region of interest" description="Disordered" evidence="1">
    <location>
        <begin position="1"/>
        <end position="40"/>
    </location>
</feature>
<comment type="caution">
    <text evidence="2">The sequence shown here is derived from an EMBL/GenBank/DDBJ whole genome shotgun (WGS) entry which is preliminary data.</text>
</comment>
<accession>A0ABQ0S5K4</accession>
<gene>
    <name evidence="2" type="ORF">PSA01_52130</name>
</gene>
<sequence length="289" mass="29389">MPPRGAFRAGVPGRSHRARPGGPGGRAATGPLTSEKRVAVHDRTAEIADRLRTDPRIVALVLGAPWRRAAGDGAGAGADAGGAGDGDTNGAGAGAGADDIDGAGAGPRTGPQTTAASGDRADGRGRMYVGVPSPAELTELDLPVDGLRHFGLSPADLRAGGWTDTDLRSAGLTPPGAEPEPVEWFLAGEPAQLMLAIVPPGPPLLARPEPGSGAGGFDPADVQEIPGIDGCTDPESDGMLLVREIRDGLVRRARRRLVHCVVCLRQVHRTDPATGVCPGCAAQWLGVLP</sequence>
<protein>
    <submittedName>
        <fullName evidence="2">Uncharacterized protein</fullName>
    </submittedName>
</protein>
<organism evidence="2 3">
    <name type="scientific">Pseudonocardia saturnea</name>
    <dbReference type="NCBI Taxonomy" id="33909"/>
    <lineage>
        <taxon>Bacteria</taxon>
        <taxon>Bacillati</taxon>
        <taxon>Actinomycetota</taxon>
        <taxon>Actinomycetes</taxon>
        <taxon>Pseudonocardiales</taxon>
        <taxon>Pseudonocardiaceae</taxon>
        <taxon>Pseudonocardia</taxon>
    </lineage>
</organism>
<keyword evidence="3" id="KW-1185">Reference proteome</keyword>
<feature type="compositionally biased region" description="Gly residues" evidence="1">
    <location>
        <begin position="73"/>
        <end position="95"/>
    </location>
</feature>
<evidence type="ECO:0000256" key="1">
    <source>
        <dbReference type="SAM" id="MobiDB-lite"/>
    </source>
</evidence>
<reference evidence="2 3" key="1">
    <citation type="submission" date="2019-06" db="EMBL/GenBank/DDBJ databases">
        <title>Whole genome shotgun sequence of Pseudonocardia saturnea NBRC 14499.</title>
        <authorList>
            <person name="Hosoyama A."/>
            <person name="Uohara A."/>
            <person name="Ohji S."/>
            <person name="Ichikawa N."/>
        </authorList>
    </citation>
    <scope>NUCLEOTIDE SEQUENCE [LARGE SCALE GENOMIC DNA]</scope>
    <source>
        <strain evidence="2 3">NBRC 14499</strain>
    </source>
</reference>
<dbReference type="Proteomes" id="UP000320693">
    <property type="component" value="Unassembled WGS sequence"/>
</dbReference>
<proteinExistence type="predicted"/>
<feature type="region of interest" description="Disordered" evidence="1">
    <location>
        <begin position="73"/>
        <end position="125"/>
    </location>
</feature>